<dbReference type="Gene3D" id="3.40.50.80">
    <property type="entry name" value="Nucleotide-binding domain of ferredoxin-NADP reductase (FNR) module"/>
    <property type="match status" value="1"/>
</dbReference>
<protein>
    <recommendedName>
        <fullName evidence="6">Rieske domain-containing protein</fullName>
    </recommendedName>
</protein>
<dbReference type="InterPro" id="IPR054716">
    <property type="entry name" value="Sol_Rieske_ferrdox_dom"/>
</dbReference>
<evidence type="ECO:0000313" key="7">
    <source>
        <dbReference type="EMBL" id="CCC46964.1"/>
    </source>
</evidence>
<dbReference type="VEuPathDB" id="TriTrypDB:TvY486_0301530"/>
<dbReference type="Gene3D" id="2.40.30.10">
    <property type="entry name" value="Translation factors"/>
    <property type="match status" value="1"/>
</dbReference>
<feature type="domain" description="Rieske" evidence="6">
    <location>
        <begin position="8"/>
        <end position="126"/>
    </location>
</feature>
<comment type="cofactor">
    <cofactor evidence="5">
        <name>[2Fe-2S] cluster</name>
        <dbReference type="ChEBI" id="CHEBI:190135"/>
    </cofactor>
</comment>
<evidence type="ECO:0000256" key="1">
    <source>
        <dbReference type="ARBA" id="ARBA00022714"/>
    </source>
</evidence>
<dbReference type="AlphaFoldDB" id="G0TSN7"/>
<dbReference type="InterPro" id="IPR036922">
    <property type="entry name" value="Rieske_2Fe-2S_sf"/>
</dbReference>
<evidence type="ECO:0000256" key="4">
    <source>
        <dbReference type="ARBA" id="ARBA00023014"/>
    </source>
</evidence>
<dbReference type="PANTHER" id="PTHR21496">
    <property type="entry name" value="FERREDOXIN-RELATED"/>
    <property type="match status" value="1"/>
</dbReference>
<dbReference type="Pfam" id="PF22543">
    <property type="entry name" value="Rieske_4"/>
    <property type="match status" value="1"/>
</dbReference>
<dbReference type="InterPro" id="IPR039261">
    <property type="entry name" value="FNR_nucleotide-bd"/>
</dbReference>
<gene>
    <name evidence="7" type="ORF">TVY486_0301530</name>
</gene>
<organism evidence="7">
    <name type="scientific">Trypanosoma vivax (strain Y486)</name>
    <dbReference type="NCBI Taxonomy" id="1055687"/>
    <lineage>
        <taxon>Eukaryota</taxon>
        <taxon>Discoba</taxon>
        <taxon>Euglenozoa</taxon>
        <taxon>Kinetoplastea</taxon>
        <taxon>Metakinetoplastina</taxon>
        <taxon>Trypanosomatida</taxon>
        <taxon>Trypanosomatidae</taxon>
        <taxon>Trypanosoma</taxon>
        <taxon>Duttonella</taxon>
    </lineage>
</organism>
<evidence type="ECO:0000256" key="3">
    <source>
        <dbReference type="ARBA" id="ARBA00023004"/>
    </source>
</evidence>
<evidence type="ECO:0000259" key="6">
    <source>
        <dbReference type="PROSITE" id="PS51296"/>
    </source>
</evidence>
<reference evidence="7" key="1">
    <citation type="journal article" date="2012" name="Proc. Natl. Acad. Sci. U.S.A.">
        <title>Antigenic diversity is generated by distinct evolutionary mechanisms in African trypanosome species.</title>
        <authorList>
            <person name="Jackson A.P."/>
            <person name="Berry A."/>
            <person name="Aslett M."/>
            <person name="Allison H.C."/>
            <person name="Burton P."/>
            <person name="Vavrova-Anderson J."/>
            <person name="Brown R."/>
            <person name="Browne H."/>
            <person name="Corton N."/>
            <person name="Hauser H."/>
            <person name="Gamble J."/>
            <person name="Gilderthorp R."/>
            <person name="Marcello L."/>
            <person name="McQuillan J."/>
            <person name="Otto T.D."/>
            <person name="Quail M.A."/>
            <person name="Sanders M.J."/>
            <person name="van Tonder A."/>
            <person name="Ginger M.L."/>
            <person name="Field M.C."/>
            <person name="Barry J.D."/>
            <person name="Hertz-Fowler C."/>
            <person name="Berriman M."/>
        </authorList>
    </citation>
    <scope>NUCLEOTIDE SEQUENCE</scope>
    <source>
        <strain evidence="7">Y486</strain>
    </source>
</reference>
<dbReference type="SUPFAM" id="SSF52343">
    <property type="entry name" value="Ferredoxin reductase-like, C-terminal NADP-linked domain"/>
    <property type="match status" value="1"/>
</dbReference>
<keyword evidence="2" id="KW-0479">Metal-binding</keyword>
<name>G0TSN7_TRYVY</name>
<dbReference type="GO" id="GO:0046872">
    <property type="term" value="F:metal ion binding"/>
    <property type="evidence" value="ECO:0007669"/>
    <property type="project" value="UniProtKB-KW"/>
</dbReference>
<accession>G0TSN7</accession>
<keyword evidence="4" id="KW-0411">Iron-sulfur</keyword>
<keyword evidence="3" id="KW-0408">Iron</keyword>
<dbReference type="InterPro" id="IPR017938">
    <property type="entry name" value="Riboflavin_synthase-like_b-brl"/>
</dbReference>
<sequence length="468" mass="52364">MQADHAKFHVGPLSSFKNGSRQLIKCGKRNIAVYFYNDSFFALDNACYHHGGPLLEGDIEDMGGHPCVVCPWHRYPITLDTGESLYWALQMSPSGIPDKGAPKVLRSKGRRQRTHHVTVENGDVFVTLNTSESPVESDKYAQMDIANKEKSMSGPITCTKSRFSDLHSSIRSGEVFARSSLGKDRNVVGRVREPYVLCVRTEDVCNDTKEFFFQLVQGVLEAPPHPGQFVDLRLPVNDGLGRSLNRCWTVVECSDSGSAFSLIIKASAESKGGSSWMLNNALHQRFALLRVGGRFTFGHNIARILALRGRVVILSAGIGVTAPYASLREFLDGGRSMSGNKELDALEFHIKHLHVDRTVLTLAKKHDFIRWHNTESTRFVYRFHCFFTQQRTETMEDELLKPLASCGRRPQQEDVHDHFSQFVERSPAVAFVSGPPEFVRMSVSALLSLGMLESDILTDEMDINSIQT</sequence>
<dbReference type="PROSITE" id="PS51296">
    <property type="entry name" value="RIESKE"/>
    <property type="match status" value="1"/>
</dbReference>
<keyword evidence="1" id="KW-0001">2Fe-2S</keyword>
<dbReference type="InterPro" id="IPR017941">
    <property type="entry name" value="Rieske_2Fe-2S"/>
</dbReference>
<dbReference type="GO" id="GO:0051537">
    <property type="term" value="F:2 iron, 2 sulfur cluster binding"/>
    <property type="evidence" value="ECO:0007669"/>
    <property type="project" value="UniProtKB-KW"/>
</dbReference>
<dbReference type="CDD" id="cd00322">
    <property type="entry name" value="FNR_like"/>
    <property type="match status" value="1"/>
</dbReference>
<dbReference type="EMBL" id="HE573019">
    <property type="protein sequence ID" value="CCC46964.1"/>
    <property type="molecule type" value="Genomic_DNA"/>
</dbReference>
<dbReference type="SUPFAM" id="SSF63380">
    <property type="entry name" value="Riboflavin synthase domain-like"/>
    <property type="match status" value="1"/>
</dbReference>
<dbReference type="PANTHER" id="PTHR21496:SF0">
    <property type="entry name" value="RIESKE DOMAIN-CONTAINING PROTEIN"/>
    <property type="match status" value="1"/>
</dbReference>
<dbReference type="SUPFAM" id="SSF50022">
    <property type="entry name" value="ISP domain"/>
    <property type="match status" value="1"/>
</dbReference>
<evidence type="ECO:0000256" key="5">
    <source>
        <dbReference type="ARBA" id="ARBA00034078"/>
    </source>
</evidence>
<dbReference type="FunFam" id="2.102.10.10:FF:000032">
    <property type="entry name" value="Rieske_[2Fe-2S]_domain/Rieske-like_[2Fe-2S ]_domain_containing_protein_-_putative"/>
    <property type="match status" value="1"/>
</dbReference>
<proteinExistence type="predicted"/>
<dbReference type="Gene3D" id="2.102.10.10">
    <property type="entry name" value="Rieske [2Fe-2S] iron-sulphur domain"/>
    <property type="match status" value="1"/>
</dbReference>
<evidence type="ECO:0000256" key="2">
    <source>
        <dbReference type="ARBA" id="ARBA00022723"/>
    </source>
</evidence>